<accession>A0ACB8UEK1</accession>
<protein>
    <submittedName>
        <fullName evidence="1">Uncharacterized protein</fullName>
    </submittedName>
</protein>
<evidence type="ECO:0000313" key="1">
    <source>
        <dbReference type="EMBL" id="KAI0092686.1"/>
    </source>
</evidence>
<evidence type="ECO:0000313" key="2">
    <source>
        <dbReference type="Proteomes" id="UP001055072"/>
    </source>
</evidence>
<dbReference type="EMBL" id="MU274903">
    <property type="protein sequence ID" value="KAI0092686.1"/>
    <property type="molecule type" value="Genomic_DNA"/>
</dbReference>
<organism evidence="1 2">
    <name type="scientific">Irpex rosettiformis</name>
    <dbReference type="NCBI Taxonomy" id="378272"/>
    <lineage>
        <taxon>Eukaryota</taxon>
        <taxon>Fungi</taxon>
        <taxon>Dikarya</taxon>
        <taxon>Basidiomycota</taxon>
        <taxon>Agaricomycotina</taxon>
        <taxon>Agaricomycetes</taxon>
        <taxon>Polyporales</taxon>
        <taxon>Irpicaceae</taxon>
        <taxon>Irpex</taxon>
    </lineage>
</organism>
<gene>
    <name evidence="1" type="ORF">BDY19DRAFT_925585</name>
</gene>
<sequence>MGAAAKILAEQLQHYRDGDALWDPMPPDGEELRIGDVGMIDQEGAFVRLFNTIESAKRGVNRDGVPDGFEPLVVGPKLYGLMKPHRSPGPLTSSSIKAKNVTLHAEANAGSAGAGAKYAFSCSSEYGAWVLLKDFSHKEYLRDSSATKRYILDHHDSWYNFASTVYTLDCKPYDIIFVKGFVKTSAWSVAAYRGNPHSEQMISLSGSFGGIGSIGFDFDAKSSEGYLFDSRYGPGGRDIQTPTHFPRPSLSSEKGKGREQLHEDNLATASSPDVTTPSNPSDQSVFVSYYKVKQRIWWMKRIVANAGPHELPRGPHEDSAMAVLSDSDELIEEVPAPQERHLPIDDLLDYIFENSDAEVAIASHDDLADLFPSDFWPQDVAAWLKQERPGITVDGTEKFGYISSRETILRRHTQALLDAVAEQDRVAQEEHDRQYAIVLTLQTEQQPLPAAAPPDEQGEGSAVEAPSTEATQEQPTTEPAPQEEKPQEADPPAAPPTDGSGIPPVSEDAGTPPSPKLPQPEELSKARSSLQGRDFGSFVQTEGQIYLGNGGKNRYINYPHMFLADHVADGCSIPSLTMSFATNRIASTCEDRAVRVWDLTTGALLMKLDGHTESSCSVAFSPDGTKLVSGGVDNMGILWNLNIHAQIARLEGHTGAVWTCDYSPDGNLIATGSTDNMVKVWDGIDGKPLYTIQDHPAVVMSARFSPDSKRILSCAENNAYLWNASDGSALARLEGHEGLVWSAKFSTDGTRIVTSSEDHTARIWDAESGAELVTLAEHAGPVWDVAFSPDGEDVVLGSNDGTVAVCDSYTGEEKHRLEDDHPSIVSCVKYSRDGELIAAGCADGAVKLWNSKNGQFVAELGGQRDKAKNVMFTPDDCHLVSCSDDSTIRIWNVVNILQL</sequence>
<dbReference type="Proteomes" id="UP001055072">
    <property type="component" value="Unassembled WGS sequence"/>
</dbReference>
<name>A0ACB8UEK1_9APHY</name>
<proteinExistence type="predicted"/>
<keyword evidence="2" id="KW-1185">Reference proteome</keyword>
<comment type="caution">
    <text evidence="1">The sequence shown here is derived from an EMBL/GenBank/DDBJ whole genome shotgun (WGS) entry which is preliminary data.</text>
</comment>
<reference evidence="1" key="1">
    <citation type="journal article" date="2021" name="Environ. Microbiol.">
        <title>Gene family expansions and transcriptome signatures uncover fungal adaptations to wood decay.</title>
        <authorList>
            <person name="Hage H."/>
            <person name="Miyauchi S."/>
            <person name="Viragh M."/>
            <person name="Drula E."/>
            <person name="Min B."/>
            <person name="Chaduli D."/>
            <person name="Navarro D."/>
            <person name="Favel A."/>
            <person name="Norest M."/>
            <person name="Lesage-Meessen L."/>
            <person name="Balint B."/>
            <person name="Merenyi Z."/>
            <person name="de Eugenio L."/>
            <person name="Morin E."/>
            <person name="Martinez A.T."/>
            <person name="Baldrian P."/>
            <person name="Stursova M."/>
            <person name="Martinez M.J."/>
            <person name="Novotny C."/>
            <person name="Magnuson J.K."/>
            <person name="Spatafora J.W."/>
            <person name="Maurice S."/>
            <person name="Pangilinan J."/>
            <person name="Andreopoulos W."/>
            <person name="LaButti K."/>
            <person name="Hundley H."/>
            <person name="Na H."/>
            <person name="Kuo A."/>
            <person name="Barry K."/>
            <person name="Lipzen A."/>
            <person name="Henrissat B."/>
            <person name="Riley R."/>
            <person name="Ahrendt S."/>
            <person name="Nagy L.G."/>
            <person name="Grigoriev I.V."/>
            <person name="Martin F."/>
            <person name="Rosso M.N."/>
        </authorList>
    </citation>
    <scope>NUCLEOTIDE SEQUENCE</scope>
    <source>
        <strain evidence="1">CBS 384.51</strain>
    </source>
</reference>